<dbReference type="PRINTS" id="PR00773">
    <property type="entry name" value="GRPEPROTEIN"/>
</dbReference>
<evidence type="ECO:0000256" key="1">
    <source>
        <dbReference type="ARBA" id="ARBA00009054"/>
    </source>
</evidence>
<sequence>MFKQAFSTSTRAIRSSSRFAAQTPIFRSQFAPAPLRTVALASSSRRYSDKVEPAEKKEGETSQSSEPAKEAEAPSSAEAELKKKLEAKDKEATEWKDKCLRSVADFRNLQDRTTRDMKSARDFAIQKFAKDLVDSVDNLDRALTMGEEKLKALKEGEAVNEDLKAFYEGVKMTDGILMSTLTKHGLERFDPEGDKFNPNEHEATFMTPMPDKEDNTVFHVQQKGFKLNGRVLRAAKVGVVKNQ</sequence>
<dbReference type="SUPFAM" id="SSF58014">
    <property type="entry name" value="Coiled-coil domain of nucleotide exchange factor GrpE"/>
    <property type="match status" value="1"/>
</dbReference>
<accession>A0ABR1W497</accession>
<dbReference type="Proteomes" id="UP001446871">
    <property type="component" value="Unassembled WGS sequence"/>
</dbReference>
<evidence type="ECO:0000256" key="4">
    <source>
        <dbReference type="RuleBase" id="RU004478"/>
    </source>
</evidence>
<feature type="region of interest" description="Disordered" evidence="5">
    <location>
        <begin position="41"/>
        <end position="80"/>
    </location>
</feature>
<comment type="similarity">
    <text evidence="1 4">Belongs to the GrpE family.</text>
</comment>
<dbReference type="Gene3D" id="3.90.20.20">
    <property type="match status" value="1"/>
</dbReference>
<evidence type="ECO:0000313" key="6">
    <source>
        <dbReference type="EMBL" id="KAK8077391.1"/>
    </source>
</evidence>
<dbReference type="HAMAP" id="MF_01151">
    <property type="entry name" value="GrpE"/>
    <property type="match status" value="1"/>
</dbReference>
<dbReference type="InterPro" id="IPR000740">
    <property type="entry name" value="GrpE"/>
</dbReference>
<evidence type="ECO:0000256" key="3">
    <source>
        <dbReference type="RuleBase" id="RU000640"/>
    </source>
</evidence>
<dbReference type="InterPro" id="IPR013805">
    <property type="entry name" value="GrpE_CC"/>
</dbReference>
<feature type="compositionally biased region" description="Basic and acidic residues" evidence="5">
    <location>
        <begin position="46"/>
        <end position="60"/>
    </location>
</feature>
<comment type="function">
    <text evidence="3">Essential component of the PAM complex, a complex required for the translocation of transit peptide-containing proteins from the inner membrane into the mitochondrial matrix in an ATP-dependent manner.</text>
</comment>
<dbReference type="SUPFAM" id="SSF51064">
    <property type="entry name" value="Head domain of nucleotide exchange factor GrpE"/>
    <property type="match status" value="1"/>
</dbReference>
<reference evidence="6 7" key="1">
    <citation type="submission" date="2023-01" db="EMBL/GenBank/DDBJ databases">
        <title>Analysis of 21 Apiospora genomes using comparative genomics revels a genus with tremendous synthesis potential of carbohydrate active enzymes and secondary metabolites.</title>
        <authorList>
            <person name="Sorensen T."/>
        </authorList>
    </citation>
    <scope>NUCLEOTIDE SEQUENCE [LARGE SCALE GENOMIC DNA]</scope>
    <source>
        <strain evidence="6 7">CBS 83171</strain>
    </source>
</reference>
<dbReference type="Gene3D" id="2.30.22.10">
    <property type="entry name" value="Head domain of nucleotide exchange factor GrpE"/>
    <property type="match status" value="1"/>
</dbReference>
<dbReference type="PROSITE" id="PS01071">
    <property type="entry name" value="GRPE"/>
    <property type="match status" value="1"/>
</dbReference>
<dbReference type="EMBL" id="JAQQWM010000002">
    <property type="protein sequence ID" value="KAK8077391.1"/>
    <property type="molecule type" value="Genomic_DNA"/>
</dbReference>
<evidence type="ECO:0000256" key="2">
    <source>
        <dbReference type="ARBA" id="ARBA00023186"/>
    </source>
</evidence>
<dbReference type="PANTHER" id="PTHR21237:SF23">
    <property type="entry name" value="GRPE PROTEIN HOMOLOG, MITOCHONDRIAL"/>
    <property type="match status" value="1"/>
</dbReference>
<keyword evidence="2 3" id="KW-0143">Chaperone</keyword>
<dbReference type="InterPro" id="IPR009012">
    <property type="entry name" value="GrpE_head"/>
</dbReference>
<dbReference type="PANTHER" id="PTHR21237">
    <property type="entry name" value="GRPE PROTEIN"/>
    <property type="match status" value="1"/>
</dbReference>
<evidence type="ECO:0000313" key="7">
    <source>
        <dbReference type="Proteomes" id="UP001446871"/>
    </source>
</evidence>
<gene>
    <name evidence="6" type="ORF">PG996_003561</name>
</gene>
<keyword evidence="7" id="KW-1185">Reference proteome</keyword>
<comment type="caution">
    <text evidence="6">The sequence shown here is derived from an EMBL/GenBank/DDBJ whole genome shotgun (WGS) entry which is preliminary data.</text>
</comment>
<protein>
    <recommendedName>
        <fullName evidence="3">GrpE protein homolog</fullName>
    </recommendedName>
</protein>
<dbReference type="CDD" id="cd00446">
    <property type="entry name" value="GrpE"/>
    <property type="match status" value="1"/>
</dbReference>
<proteinExistence type="inferred from homology"/>
<keyword evidence="3" id="KW-0496">Mitochondrion</keyword>
<organism evidence="6 7">
    <name type="scientific">Apiospora saccharicola</name>
    <dbReference type="NCBI Taxonomy" id="335842"/>
    <lineage>
        <taxon>Eukaryota</taxon>
        <taxon>Fungi</taxon>
        <taxon>Dikarya</taxon>
        <taxon>Ascomycota</taxon>
        <taxon>Pezizomycotina</taxon>
        <taxon>Sordariomycetes</taxon>
        <taxon>Xylariomycetidae</taxon>
        <taxon>Amphisphaeriales</taxon>
        <taxon>Apiosporaceae</taxon>
        <taxon>Apiospora</taxon>
    </lineage>
</organism>
<name>A0ABR1W497_9PEZI</name>
<evidence type="ECO:0000256" key="5">
    <source>
        <dbReference type="SAM" id="MobiDB-lite"/>
    </source>
</evidence>
<dbReference type="Pfam" id="PF01025">
    <property type="entry name" value="GrpE"/>
    <property type="match status" value="1"/>
</dbReference>
<comment type="subcellular location">
    <subcellularLocation>
        <location evidence="3">Mitochondrion matrix</location>
    </subcellularLocation>
</comment>